<sequence>MPKAQETLTVVEKEGTENKEVLLGQRYLTIEHHIWIFGNFKVESPGLFQVQGERPKVVMIVVTGIKIHEVEFPVYNAIVKLQKGVALFLLQKLAGINVVHHSILFPAVLELLLMLQQVHSLAKAFGSGLDEEITLCSSGYIPPEFSLPDFDTLTTKFDVYCFGVVLFELLIEKKSIGD</sequence>
<gene>
    <name evidence="1" type="ORF">VNO78_27257</name>
</gene>
<comment type="caution">
    <text evidence="1">The sequence shown here is derived from an EMBL/GenBank/DDBJ whole genome shotgun (WGS) entry which is preliminary data.</text>
</comment>
<keyword evidence="2" id="KW-1185">Reference proteome</keyword>
<protein>
    <recommendedName>
        <fullName evidence="3">Protein kinase domain-containing protein</fullName>
    </recommendedName>
</protein>
<reference evidence="1 2" key="1">
    <citation type="submission" date="2024-01" db="EMBL/GenBank/DDBJ databases">
        <title>The genomes of 5 underutilized Papilionoideae crops provide insights into root nodulation and disease resistanc.</title>
        <authorList>
            <person name="Jiang F."/>
        </authorList>
    </citation>
    <scope>NUCLEOTIDE SEQUENCE [LARGE SCALE GENOMIC DNA]</scope>
    <source>
        <strain evidence="1">DUOXIRENSHENG_FW03</strain>
        <tissue evidence="1">Leaves</tissue>
    </source>
</reference>
<evidence type="ECO:0008006" key="3">
    <source>
        <dbReference type="Google" id="ProtNLM"/>
    </source>
</evidence>
<dbReference type="Gene3D" id="1.10.510.10">
    <property type="entry name" value="Transferase(Phosphotransferase) domain 1"/>
    <property type="match status" value="1"/>
</dbReference>
<dbReference type="EMBL" id="JAYMYS010000007">
    <property type="protein sequence ID" value="KAK7386897.1"/>
    <property type="molecule type" value="Genomic_DNA"/>
</dbReference>
<dbReference type="AlphaFoldDB" id="A0AAN9S0R8"/>
<evidence type="ECO:0000313" key="2">
    <source>
        <dbReference type="Proteomes" id="UP001386955"/>
    </source>
</evidence>
<proteinExistence type="predicted"/>
<organism evidence="1 2">
    <name type="scientific">Psophocarpus tetragonolobus</name>
    <name type="common">Winged bean</name>
    <name type="synonym">Dolichos tetragonolobus</name>
    <dbReference type="NCBI Taxonomy" id="3891"/>
    <lineage>
        <taxon>Eukaryota</taxon>
        <taxon>Viridiplantae</taxon>
        <taxon>Streptophyta</taxon>
        <taxon>Embryophyta</taxon>
        <taxon>Tracheophyta</taxon>
        <taxon>Spermatophyta</taxon>
        <taxon>Magnoliopsida</taxon>
        <taxon>eudicotyledons</taxon>
        <taxon>Gunneridae</taxon>
        <taxon>Pentapetalae</taxon>
        <taxon>rosids</taxon>
        <taxon>fabids</taxon>
        <taxon>Fabales</taxon>
        <taxon>Fabaceae</taxon>
        <taxon>Papilionoideae</taxon>
        <taxon>50 kb inversion clade</taxon>
        <taxon>NPAAA clade</taxon>
        <taxon>indigoferoid/millettioid clade</taxon>
        <taxon>Phaseoleae</taxon>
        <taxon>Psophocarpus</taxon>
    </lineage>
</organism>
<dbReference type="InterPro" id="IPR011009">
    <property type="entry name" value="Kinase-like_dom_sf"/>
</dbReference>
<dbReference type="Proteomes" id="UP001386955">
    <property type="component" value="Unassembled WGS sequence"/>
</dbReference>
<evidence type="ECO:0000313" key="1">
    <source>
        <dbReference type="EMBL" id="KAK7386897.1"/>
    </source>
</evidence>
<accession>A0AAN9S0R8</accession>
<dbReference type="SUPFAM" id="SSF56112">
    <property type="entry name" value="Protein kinase-like (PK-like)"/>
    <property type="match status" value="1"/>
</dbReference>
<name>A0AAN9S0R8_PSOTE</name>